<keyword evidence="5" id="KW-1185">Reference proteome</keyword>
<gene>
    <name evidence="4" type="ORF">VFH_VI156120</name>
</gene>
<dbReference type="GO" id="GO:0009611">
    <property type="term" value="P:response to wounding"/>
    <property type="evidence" value="ECO:0007669"/>
    <property type="project" value="UniProtKB-UniRule"/>
</dbReference>
<name>A0AAV1BA93_VICFA</name>
<proteinExistence type="inferred from homology"/>
<dbReference type="AlphaFoldDB" id="A0AAV1BA93"/>
<dbReference type="GO" id="GO:2000022">
    <property type="term" value="P:regulation of jasmonic acid mediated signaling pathway"/>
    <property type="evidence" value="ECO:0007669"/>
    <property type="project" value="UniProtKB-UniRule"/>
</dbReference>
<dbReference type="GO" id="GO:0005634">
    <property type="term" value="C:nucleus"/>
    <property type="evidence" value="ECO:0007669"/>
    <property type="project" value="UniProtKB-SubCell"/>
</dbReference>
<dbReference type="SMART" id="SM00979">
    <property type="entry name" value="TIFY"/>
    <property type="match status" value="1"/>
</dbReference>
<evidence type="ECO:0000259" key="3">
    <source>
        <dbReference type="PROSITE" id="PS51320"/>
    </source>
</evidence>
<dbReference type="InterPro" id="IPR040390">
    <property type="entry name" value="TIFY/JAZ"/>
</dbReference>
<keyword evidence="2" id="KW-1184">Jasmonic acid signaling pathway</keyword>
<comment type="subcellular location">
    <subcellularLocation>
        <location evidence="2">Nucleus</location>
    </subcellularLocation>
</comment>
<dbReference type="PROSITE" id="PS51320">
    <property type="entry name" value="TIFY"/>
    <property type="match status" value="1"/>
</dbReference>
<dbReference type="Pfam" id="PF06200">
    <property type="entry name" value="tify"/>
    <property type="match status" value="1"/>
</dbReference>
<comment type="similarity">
    <text evidence="1 2">Belongs to the TIFY/JAZ family.</text>
</comment>
<evidence type="ECO:0000256" key="1">
    <source>
        <dbReference type="ARBA" id="ARBA00008614"/>
    </source>
</evidence>
<dbReference type="EMBL" id="OX451741">
    <property type="protein sequence ID" value="CAI8619132.1"/>
    <property type="molecule type" value="Genomic_DNA"/>
</dbReference>
<organism evidence="4 5">
    <name type="scientific">Vicia faba</name>
    <name type="common">Broad bean</name>
    <name type="synonym">Faba vulgaris</name>
    <dbReference type="NCBI Taxonomy" id="3906"/>
    <lineage>
        <taxon>Eukaryota</taxon>
        <taxon>Viridiplantae</taxon>
        <taxon>Streptophyta</taxon>
        <taxon>Embryophyta</taxon>
        <taxon>Tracheophyta</taxon>
        <taxon>Spermatophyta</taxon>
        <taxon>Magnoliopsida</taxon>
        <taxon>eudicotyledons</taxon>
        <taxon>Gunneridae</taxon>
        <taxon>Pentapetalae</taxon>
        <taxon>rosids</taxon>
        <taxon>fabids</taxon>
        <taxon>Fabales</taxon>
        <taxon>Fabaceae</taxon>
        <taxon>Papilionoideae</taxon>
        <taxon>50 kb inversion clade</taxon>
        <taxon>NPAAA clade</taxon>
        <taxon>Hologalegina</taxon>
        <taxon>IRL clade</taxon>
        <taxon>Fabeae</taxon>
        <taxon>Vicia</taxon>
    </lineage>
</organism>
<feature type="domain" description="Tify" evidence="3">
    <location>
        <begin position="5"/>
        <end position="40"/>
    </location>
</feature>
<dbReference type="Proteomes" id="UP001157006">
    <property type="component" value="Chromosome 6"/>
</dbReference>
<dbReference type="PANTHER" id="PTHR33077">
    <property type="entry name" value="PROTEIN TIFY 4A-RELATED-RELATED"/>
    <property type="match status" value="1"/>
</dbReference>
<reference evidence="4 5" key="1">
    <citation type="submission" date="2023-01" db="EMBL/GenBank/DDBJ databases">
        <authorList>
            <person name="Kreplak J."/>
        </authorList>
    </citation>
    <scope>NUCLEOTIDE SEQUENCE [LARGE SCALE GENOMIC DNA]</scope>
</reference>
<comment type="domain">
    <text evidence="2">The jas domain is required for interaction with COI1.</text>
</comment>
<sequence>MSTCGLNAKGQFAIVYNGSMCVYDGIPTEKVQEIMLMAAATTKSSEMKIGIPFTSLFSSAAPSSPQGTSNNVPSPPSVCFPAADKSSICRMQEFPLARRQSLQSFLKKRRIRVRGKAPYASSSSKAVNNIDNNSTPPFPVTDANTSTHIAINFLVSLCALYRKREKDPDLIMLRLLRIPHLTIQVNT</sequence>
<keyword evidence="2" id="KW-0539">Nucleus</keyword>
<evidence type="ECO:0000313" key="5">
    <source>
        <dbReference type="Proteomes" id="UP001157006"/>
    </source>
</evidence>
<dbReference type="PANTHER" id="PTHR33077:SF67">
    <property type="entry name" value="PROTEIN TIFY"/>
    <property type="match status" value="1"/>
</dbReference>
<dbReference type="GO" id="GO:0031347">
    <property type="term" value="P:regulation of defense response"/>
    <property type="evidence" value="ECO:0007669"/>
    <property type="project" value="UniProtKB-UniRule"/>
</dbReference>
<evidence type="ECO:0000256" key="2">
    <source>
        <dbReference type="RuleBase" id="RU369065"/>
    </source>
</evidence>
<dbReference type="Pfam" id="PF09425">
    <property type="entry name" value="Jas_motif"/>
    <property type="match status" value="1"/>
</dbReference>
<dbReference type="InterPro" id="IPR018467">
    <property type="entry name" value="CCT_CS"/>
</dbReference>
<comment type="function">
    <text evidence="2">Repressor of jasmonate responses.</text>
</comment>
<evidence type="ECO:0000313" key="4">
    <source>
        <dbReference type="EMBL" id="CAI8619132.1"/>
    </source>
</evidence>
<protein>
    <recommendedName>
        <fullName evidence="2">Protein TIFY</fullName>
    </recommendedName>
    <alternativeName>
        <fullName evidence="2">Jasmonate ZIM domain-containing protein</fullName>
    </alternativeName>
</protein>
<accession>A0AAV1BA93</accession>
<dbReference type="InterPro" id="IPR010399">
    <property type="entry name" value="Tify_dom"/>
</dbReference>